<reference evidence="15 16" key="1">
    <citation type="journal article" date="2016" name="Proc. Natl. Acad. Sci. U.S.A.">
        <title>Comparative genomics of biotechnologically important yeasts.</title>
        <authorList>
            <person name="Riley R."/>
            <person name="Haridas S."/>
            <person name="Wolfe K.H."/>
            <person name="Lopes M.R."/>
            <person name="Hittinger C.T."/>
            <person name="Goeker M."/>
            <person name="Salamov A.A."/>
            <person name="Wisecaver J.H."/>
            <person name="Long T.M."/>
            <person name="Calvey C.H."/>
            <person name="Aerts A.L."/>
            <person name="Barry K.W."/>
            <person name="Choi C."/>
            <person name="Clum A."/>
            <person name="Coughlan A.Y."/>
            <person name="Deshpande S."/>
            <person name="Douglass A.P."/>
            <person name="Hanson S.J."/>
            <person name="Klenk H.-P."/>
            <person name="LaButti K.M."/>
            <person name="Lapidus A."/>
            <person name="Lindquist E.A."/>
            <person name="Lipzen A.M."/>
            <person name="Meier-Kolthoff J.P."/>
            <person name="Ohm R.A."/>
            <person name="Otillar R.P."/>
            <person name="Pangilinan J.L."/>
            <person name="Peng Y."/>
            <person name="Rokas A."/>
            <person name="Rosa C.A."/>
            <person name="Scheuner C."/>
            <person name="Sibirny A.A."/>
            <person name="Slot J.C."/>
            <person name="Stielow J.B."/>
            <person name="Sun H."/>
            <person name="Kurtzman C.P."/>
            <person name="Blackwell M."/>
            <person name="Grigoriev I.V."/>
            <person name="Jeffries T.W."/>
        </authorList>
    </citation>
    <scope>NUCLEOTIDE SEQUENCE [LARGE SCALE GENOMIC DNA]</scope>
    <source>
        <strain evidence="15 16">DSM 6958</strain>
    </source>
</reference>
<keyword evidence="4 12" id="KW-0812">Transmembrane</keyword>
<feature type="transmembrane region" description="Helical" evidence="12">
    <location>
        <begin position="152"/>
        <end position="170"/>
    </location>
</feature>
<dbReference type="OrthoDB" id="1029639at2759"/>
<dbReference type="PROSITE" id="PS51847">
    <property type="entry name" value="SMP"/>
    <property type="match status" value="1"/>
</dbReference>
<keyword evidence="10 12" id="KW-0472">Membrane</keyword>
<accession>A0A1E3PJP2</accession>
<feature type="compositionally biased region" description="Basic and acidic residues" evidence="11">
    <location>
        <begin position="845"/>
        <end position="868"/>
    </location>
</feature>
<dbReference type="Gene3D" id="2.60.40.150">
    <property type="entry name" value="C2 domain"/>
    <property type="match status" value="5"/>
</dbReference>
<feature type="compositionally biased region" description="Basic and acidic residues" evidence="11">
    <location>
        <begin position="32"/>
        <end position="43"/>
    </location>
</feature>
<evidence type="ECO:0000256" key="4">
    <source>
        <dbReference type="ARBA" id="ARBA00022692"/>
    </source>
</evidence>
<keyword evidence="9" id="KW-0446">Lipid-binding</keyword>
<dbReference type="InterPro" id="IPR037761">
    <property type="entry name" value="C2A_Tricalbin"/>
</dbReference>
<keyword evidence="2" id="KW-0813">Transport</keyword>
<feature type="region of interest" description="Disordered" evidence="11">
    <location>
        <begin position="1244"/>
        <end position="1270"/>
    </location>
</feature>
<dbReference type="InterPro" id="IPR037765">
    <property type="entry name" value="C2B_Tricalbin"/>
</dbReference>
<dbReference type="GO" id="GO:0005789">
    <property type="term" value="C:endoplasmic reticulum membrane"/>
    <property type="evidence" value="ECO:0007669"/>
    <property type="project" value="UniProtKB-SubCell"/>
</dbReference>
<feature type="compositionally biased region" description="Basic and acidic residues" evidence="11">
    <location>
        <begin position="60"/>
        <end position="70"/>
    </location>
</feature>
<dbReference type="GO" id="GO:0071944">
    <property type="term" value="C:cell periphery"/>
    <property type="evidence" value="ECO:0007669"/>
    <property type="project" value="UniProtKB-ARBA"/>
</dbReference>
<keyword evidence="3" id="KW-0597">Phosphoprotein</keyword>
<feature type="region of interest" description="Disordered" evidence="11">
    <location>
        <begin position="1"/>
        <end position="80"/>
    </location>
</feature>
<evidence type="ECO:0000256" key="7">
    <source>
        <dbReference type="ARBA" id="ARBA00022989"/>
    </source>
</evidence>
<evidence type="ECO:0000313" key="16">
    <source>
        <dbReference type="Proteomes" id="UP000095009"/>
    </source>
</evidence>
<dbReference type="InterPro" id="IPR052455">
    <property type="entry name" value="Tricalbin_domain"/>
</dbReference>
<feature type="region of interest" description="Disordered" evidence="11">
    <location>
        <begin position="844"/>
        <end position="902"/>
    </location>
</feature>
<dbReference type="Pfam" id="PF00168">
    <property type="entry name" value="C2"/>
    <property type="match status" value="5"/>
</dbReference>
<evidence type="ECO:0000259" key="13">
    <source>
        <dbReference type="PROSITE" id="PS50004"/>
    </source>
</evidence>
<dbReference type="CDD" id="cd21678">
    <property type="entry name" value="SMP_TCB"/>
    <property type="match status" value="1"/>
</dbReference>
<sequence length="1389" mass="153899">MSTSGVEPGAQGAEIIDKLKDKQGDSPGEIFQRAKDKVKDNSETTKISPEDPSIDNLAANEKEKVEEKTSDTSSKPVDNAVPASEVVPGIEDETKAETPAKKAIPEPKALGWKEVSGFTEKDKIFPDEEIEDLNLRTTLIEDYVPSKFYGDWYHNAGIIFFSCLIAFSIAKVGGGFGWVFIPMILASIFYRTSIRKLRRVVRDSLTRECEINRIETDVESMEWLNIFLTKFWVIFEPALAVQVVTEVNKVLRDSCPKFLESIALETFTLGTKPFRIDHVRTFPKTEEDIAVMDWKVSFSPIDSVDFTSRQAKNKVDCKIVLAVRAGKGKFSMKLPIVVSKPTFSGLVRVRLRMMTTFPHIQTVDFSFLEHPKLDFDLRPVGGSLLGVDINVIPGLKSFINEMVSSIAGPMAYTPNAFHINIQQMLAGAPLDSAIGVIVVTAQNARGLKGSDGLGQTMDPYVIFSLNHREELERTNIIKKTAEPKWNENKFILVKNLNEVLTMDIFDFNEFKKDKRVGGINFNLSVLEENHIHESLTSKVMHGNKTRGEFNYDVRYFPILEGKTLDDGSQEPPPLTNTGIVRLTIHSAKDLSGGASSPYAELVVNNKSVYKTETLKHTASPVWESSYEFLVTDRAKCKVATLIKTSTMGSPIGKHAIKLQDLLDRTEDNKDWFNLSSGGRVRITAHWKSVALEDIAGSNGYTEPIGVARLHIKKALDLRNLETVGKIDPYVRVFVSGFQKGRTFAFDNELNPVWDDIVYVPIQSERQKITLEAMDVESGGKDRSLGSFDISASTLIKKNEKGEYLEYKDTKDRTNMFKMNTKSPKGTLFYNLSFFPTVPILDPEESAEKKKTEEEAAKKAEEEATKNAEEEAAENTKNNSAKKPKDKASSSVSVNDKNGDENFVDTVGKVDDEIIEPEKLDLSFDELTNFNSGVLAFNIVDAEVSETGTYVQILFDNYGYPTFSSPKIKNRKEIISETGDIIIRELDWSRVIIRLTDKSHPKDSDIISSTTIPTLNLLKKAYYQNHEILINTKSNKSTKVKLNLRYFPIRMDLDPSESINNMGSLKIDLLSADRLPSADHNGKSDPYALVELNGEKVFKTKTIKKTLSPTWNESCEIPIMSRTTSKLMIRVFDWDMGPGGDDFLGEQLLNISTLEPLEEESKELLLDGGEHGTLALRTLFKPEYIVRTLKSKGVDSLPYGVSDVAGTGVKGVGAVAGAGVKGVGAVAGVGVKGASFLKDSILHHGRKHDGSGSEDEASDNTVEGNAIDGNAIPMDPHPGSITVIGSIGFEGCHSLQVKVLISAKKEMEVIKTKAIKPTDGQCLWNESANFKAAPNNSIIIKVYDRKTFGGHTSLGENTISLSDVKTGEANMPFGNGELRLNIQYEDPNRD</sequence>
<dbReference type="GO" id="GO:0061817">
    <property type="term" value="P:endoplasmic reticulum-plasma membrane tethering"/>
    <property type="evidence" value="ECO:0007669"/>
    <property type="project" value="InterPro"/>
</dbReference>
<keyword evidence="7 12" id="KW-1133">Transmembrane helix</keyword>
<dbReference type="Proteomes" id="UP000095009">
    <property type="component" value="Unassembled WGS sequence"/>
</dbReference>
<dbReference type="CDD" id="cd04044">
    <property type="entry name" value="C2A_Tricalbin-like"/>
    <property type="match status" value="1"/>
</dbReference>
<evidence type="ECO:0000256" key="8">
    <source>
        <dbReference type="ARBA" id="ARBA00023055"/>
    </source>
</evidence>
<evidence type="ECO:0000256" key="9">
    <source>
        <dbReference type="ARBA" id="ARBA00023121"/>
    </source>
</evidence>
<keyword evidence="16" id="KW-1185">Reference proteome</keyword>
<evidence type="ECO:0000313" key="15">
    <source>
        <dbReference type="EMBL" id="ODQ65152.1"/>
    </source>
</evidence>
<dbReference type="CDD" id="cd04052">
    <property type="entry name" value="C2B_Tricalbin-like"/>
    <property type="match status" value="1"/>
</dbReference>
<feature type="compositionally biased region" description="Basic and acidic residues" evidence="11">
    <location>
        <begin position="15"/>
        <end position="24"/>
    </location>
</feature>
<dbReference type="InterPro" id="IPR037762">
    <property type="entry name" value="C2C_Tricalbin"/>
</dbReference>
<feature type="domain" description="SMP-LTD" evidence="14">
    <location>
        <begin position="217"/>
        <end position="422"/>
    </location>
</feature>
<gene>
    <name evidence="15" type="ORF">NADFUDRAFT_83219</name>
</gene>
<evidence type="ECO:0000256" key="1">
    <source>
        <dbReference type="ARBA" id="ARBA00004586"/>
    </source>
</evidence>
<dbReference type="InterPro" id="IPR000008">
    <property type="entry name" value="C2_dom"/>
</dbReference>
<protein>
    <submittedName>
        <fullName evidence="15">Tricalbin</fullName>
    </submittedName>
</protein>
<dbReference type="GO" id="GO:0008289">
    <property type="term" value="F:lipid binding"/>
    <property type="evidence" value="ECO:0007669"/>
    <property type="project" value="UniProtKB-KW"/>
</dbReference>
<evidence type="ECO:0000256" key="10">
    <source>
        <dbReference type="ARBA" id="ARBA00023136"/>
    </source>
</evidence>
<dbReference type="InterPro" id="IPR017147">
    <property type="entry name" value="Tricalbin"/>
</dbReference>
<dbReference type="InterPro" id="IPR056910">
    <property type="entry name" value="TCB1-3_C2"/>
</dbReference>
<dbReference type="InterPro" id="IPR031468">
    <property type="entry name" value="SMP_LBD"/>
</dbReference>
<comment type="subcellular location">
    <subcellularLocation>
        <location evidence="1">Endoplasmic reticulum membrane</location>
    </subcellularLocation>
</comment>
<dbReference type="SUPFAM" id="SSF49562">
    <property type="entry name" value="C2 domain (Calcium/lipid-binding domain, CaLB)"/>
    <property type="match status" value="5"/>
</dbReference>
<feature type="domain" description="C2" evidence="13">
    <location>
        <begin position="1242"/>
        <end position="1374"/>
    </location>
</feature>
<dbReference type="PANTHER" id="PTHR46980:SF2">
    <property type="entry name" value="TRICALBIN-1-RELATED"/>
    <property type="match status" value="1"/>
</dbReference>
<evidence type="ECO:0000256" key="11">
    <source>
        <dbReference type="SAM" id="MobiDB-lite"/>
    </source>
</evidence>
<feature type="domain" description="C2" evidence="13">
    <location>
        <begin position="1044"/>
        <end position="1163"/>
    </location>
</feature>
<dbReference type="EMBL" id="KV454410">
    <property type="protein sequence ID" value="ODQ65152.1"/>
    <property type="molecule type" value="Genomic_DNA"/>
</dbReference>
<evidence type="ECO:0000256" key="5">
    <source>
        <dbReference type="ARBA" id="ARBA00022737"/>
    </source>
</evidence>
<evidence type="ECO:0000256" key="6">
    <source>
        <dbReference type="ARBA" id="ARBA00022824"/>
    </source>
</evidence>
<evidence type="ECO:0000259" key="14">
    <source>
        <dbReference type="PROSITE" id="PS51847"/>
    </source>
</evidence>
<dbReference type="SMART" id="SM00239">
    <property type="entry name" value="C2"/>
    <property type="match status" value="5"/>
</dbReference>
<dbReference type="STRING" id="857566.A0A1E3PJP2"/>
<dbReference type="Pfam" id="PF24920">
    <property type="entry name" value="C2_TCB1"/>
    <property type="match status" value="1"/>
</dbReference>
<keyword evidence="8" id="KW-0445">Lipid transport</keyword>
<dbReference type="GO" id="GO:0006869">
    <property type="term" value="P:lipid transport"/>
    <property type="evidence" value="ECO:0007669"/>
    <property type="project" value="UniProtKB-KW"/>
</dbReference>
<dbReference type="Pfam" id="PF25669">
    <property type="entry name" value="SMP_MUG190-like"/>
    <property type="match status" value="2"/>
</dbReference>
<feature type="domain" description="C2" evidence="13">
    <location>
        <begin position="690"/>
        <end position="806"/>
    </location>
</feature>
<dbReference type="PROSITE" id="PS50004">
    <property type="entry name" value="C2"/>
    <property type="match status" value="5"/>
</dbReference>
<dbReference type="CDD" id="cd04045">
    <property type="entry name" value="C2C_Tricalbin-like"/>
    <property type="match status" value="1"/>
</dbReference>
<evidence type="ECO:0000256" key="3">
    <source>
        <dbReference type="ARBA" id="ARBA00022553"/>
    </source>
</evidence>
<feature type="domain" description="C2" evidence="13">
    <location>
        <begin position="561"/>
        <end position="672"/>
    </location>
</feature>
<evidence type="ECO:0000256" key="12">
    <source>
        <dbReference type="SAM" id="Phobius"/>
    </source>
</evidence>
<name>A0A1E3PJP2_9ASCO</name>
<organism evidence="15 16">
    <name type="scientific">Nadsonia fulvescens var. elongata DSM 6958</name>
    <dbReference type="NCBI Taxonomy" id="857566"/>
    <lineage>
        <taxon>Eukaryota</taxon>
        <taxon>Fungi</taxon>
        <taxon>Dikarya</taxon>
        <taxon>Ascomycota</taxon>
        <taxon>Saccharomycotina</taxon>
        <taxon>Dipodascomycetes</taxon>
        <taxon>Dipodascales</taxon>
        <taxon>Dipodascales incertae sedis</taxon>
        <taxon>Nadsonia</taxon>
    </lineage>
</organism>
<dbReference type="InterPro" id="IPR035892">
    <property type="entry name" value="C2_domain_sf"/>
</dbReference>
<keyword evidence="6" id="KW-0256">Endoplasmic reticulum</keyword>
<keyword evidence="5" id="KW-0677">Repeat</keyword>
<feature type="domain" description="C2" evidence="13">
    <location>
        <begin position="413"/>
        <end position="537"/>
    </location>
</feature>
<evidence type="ECO:0000256" key="2">
    <source>
        <dbReference type="ARBA" id="ARBA00022448"/>
    </source>
</evidence>
<dbReference type="PIRSF" id="PIRSF037232">
    <property type="entry name" value="Tricalbin"/>
    <property type="match status" value="1"/>
</dbReference>
<proteinExistence type="predicted"/>
<dbReference type="PANTHER" id="PTHR46980">
    <property type="entry name" value="TRICALBIN-1-RELATED"/>
    <property type="match status" value="1"/>
</dbReference>